<organism evidence="1 2">
    <name type="scientific">Nosema granulosis</name>
    <dbReference type="NCBI Taxonomy" id="83296"/>
    <lineage>
        <taxon>Eukaryota</taxon>
        <taxon>Fungi</taxon>
        <taxon>Fungi incertae sedis</taxon>
        <taxon>Microsporidia</taxon>
        <taxon>Nosematidae</taxon>
        <taxon>Nosema</taxon>
    </lineage>
</organism>
<reference evidence="1 2" key="1">
    <citation type="journal article" date="2020" name="Genome Biol. Evol.">
        <title>Comparative genomics of strictly vertically transmitted, feminizing microsporidia endosymbionts of amphipod crustaceans.</title>
        <authorList>
            <person name="Cormier A."/>
            <person name="Chebbi M.A."/>
            <person name="Giraud I."/>
            <person name="Wattier R."/>
            <person name="Teixeira M."/>
            <person name="Gilbert C."/>
            <person name="Rigaud T."/>
            <person name="Cordaux R."/>
        </authorList>
    </citation>
    <scope>NUCLEOTIDE SEQUENCE [LARGE SCALE GENOMIC DNA]</scope>
    <source>
        <strain evidence="1 2">Ou3-Ou53</strain>
    </source>
</reference>
<dbReference type="EMBL" id="SBJO01000129">
    <property type="protein sequence ID" value="KAF9762810.1"/>
    <property type="molecule type" value="Genomic_DNA"/>
</dbReference>
<dbReference type="Proteomes" id="UP000740883">
    <property type="component" value="Unassembled WGS sequence"/>
</dbReference>
<name>A0A9P6GYW4_9MICR</name>
<accession>A0A9P6GYW4</accession>
<dbReference type="AlphaFoldDB" id="A0A9P6GYW4"/>
<proteinExistence type="predicted"/>
<evidence type="ECO:0000313" key="2">
    <source>
        <dbReference type="Proteomes" id="UP000740883"/>
    </source>
</evidence>
<protein>
    <submittedName>
        <fullName evidence="1">Uncharacterized protein</fullName>
    </submittedName>
</protein>
<sequence length="421" mass="50188">MKFKYFLIVIYFYCGKGSMGGDEPNQVVRGTKRPLEDDTINSQHSSKWKDGILCPKREHYKTISTQASLIKTFCLELTLYSLEIDTIFSIGRIDMFKKKEAVLLMAESYLDKINILYESCYQIFIKHKKRSILQISRYSDDLLKTCWRTLFHKEIVTFDKHIIENGILILSKQREEKIIVDDIYAEFLARFENFLTENFYCYSTGYFEKKKIEKFQIKYLLIAEVFKMQKYFRDIPMLVHFYTIICYETNGLHRFLFVRYLHLIIKEYYTINPSKCKDPKDFLLIISHFIYYIFVKAHNNTPMKYSIFDNIPNPLSEENNKPLLEMCKKSHQYLFNIFILSMPKKYIDMFNNNTGYTSQKHPSNMLKAILCEYLYKHLLLNEMFSFSSFNSLKYTSFIKKLESDVDCYGCLMEDCMSILAS</sequence>
<keyword evidence="2" id="KW-1185">Reference proteome</keyword>
<comment type="caution">
    <text evidence="1">The sequence shown here is derived from an EMBL/GenBank/DDBJ whole genome shotgun (WGS) entry which is preliminary data.</text>
</comment>
<evidence type="ECO:0000313" key="1">
    <source>
        <dbReference type="EMBL" id="KAF9762810.1"/>
    </source>
</evidence>
<gene>
    <name evidence="1" type="ORF">NGRA_1727</name>
</gene>